<gene>
    <name evidence="1" type="ordered locus">Oter_1620</name>
</gene>
<dbReference type="NCBIfam" id="TIGR04256">
    <property type="entry name" value="GxxExxY"/>
    <property type="match status" value="1"/>
</dbReference>
<name>B1ZUM0_OPITP</name>
<dbReference type="STRING" id="452637.Oter_1620"/>
<sequence>MHPLFPKASKRTETIIGAAIEVHRDKGAGLIESIYEWCLLRELDLRRLTATNQKAVRIAYKGFTKDEPLRFDVLVEDCVLAEAKSVEKILPMHKAQLLSYMKLLNIPLGLLINFNVSKLTDGISWLILPGADS</sequence>
<dbReference type="AlphaFoldDB" id="B1ZUM0"/>
<dbReference type="Proteomes" id="UP000007013">
    <property type="component" value="Chromosome"/>
</dbReference>
<dbReference type="RefSeq" id="WP_012374441.1">
    <property type="nucleotide sequence ID" value="NC_010571.1"/>
</dbReference>
<reference evidence="1 2" key="1">
    <citation type="journal article" date="2011" name="J. Bacteriol.">
        <title>Genome sequence of the verrucomicrobium Opitutus terrae PB90-1, an abundant inhabitant of rice paddy soil ecosystems.</title>
        <authorList>
            <person name="van Passel M.W."/>
            <person name="Kant R."/>
            <person name="Palva A."/>
            <person name="Copeland A."/>
            <person name="Lucas S."/>
            <person name="Lapidus A."/>
            <person name="Glavina del Rio T."/>
            <person name="Pitluck S."/>
            <person name="Goltsman E."/>
            <person name="Clum A."/>
            <person name="Sun H."/>
            <person name="Schmutz J."/>
            <person name="Larimer F.W."/>
            <person name="Land M.L."/>
            <person name="Hauser L."/>
            <person name="Kyrpides N."/>
            <person name="Mikhailova N."/>
            <person name="Richardson P.P."/>
            <person name="Janssen P.H."/>
            <person name="de Vos W.M."/>
            <person name="Smidt H."/>
        </authorList>
    </citation>
    <scope>NUCLEOTIDE SEQUENCE [LARGE SCALE GENOMIC DNA]</scope>
    <source>
        <strain evidence="2">DSM 11246 / JCM 15787 / PB90-1</strain>
    </source>
</reference>
<dbReference type="OrthoDB" id="9806869at2"/>
<evidence type="ECO:0000313" key="2">
    <source>
        <dbReference type="Proteomes" id="UP000007013"/>
    </source>
</evidence>
<dbReference type="KEGG" id="ote:Oter_1620"/>
<evidence type="ECO:0008006" key="3">
    <source>
        <dbReference type="Google" id="ProtNLM"/>
    </source>
</evidence>
<dbReference type="InterPro" id="IPR026350">
    <property type="entry name" value="GxxExxY"/>
</dbReference>
<accession>B1ZUM0</accession>
<dbReference type="Pfam" id="PF13366">
    <property type="entry name" value="PDDEXK_3"/>
    <property type="match status" value="1"/>
</dbReference>
<dbReference type="eggNOG" id="COG0614">
    <property type="taxonomic scope" value="Bacteria"/>
</dbReference>
<keyword evidence="2" id="KW-1185">Reference proteome</keyword>
<proteinExistence type="predicted"/>
<protein>
    <recommendedName>
        <fullName evidence="3">GxxExxY protein</fullName>
    </recommendedName>
</protein>
<dbReference type="HOGENOM" id="CLU_134960_1_0_0"/>
<dbReference type="EMBL" id="CP001032">
    <property type="protein sequence ID" value="ACB74904.1"/>
    <property type="molecule type" value="Genomic_DNA"/>
</dbReference>
<evidence type="ECO:0000313" key="1">
    <source>
        <dbReference type="EMBL" id="ACB74904.1"/>
    </source>
</evidence>
<organism evidence="1 2">
    <name type="scientific">Opitutus terrae (strain DSM 11246 / JCM 15787 / PB90-1)</name>
    <dbReference type="NCBI Taxonomy" id="452637"/>
    <lineage>
        <taxon>Bacteria</taxon>
        <taxon>Pseudomonadati</taxon>
        <taxon>Verrucomicrobiota</taxon>
        <taxon>Opitutia</taxon>
        <taxon>Opitutales</taxon>
        <taxon>Opitutaceae</taxon>
        <taxon>Opitutus</taxon>
    </lineage>
</organism>